<keyword evidence="3" id="KW-1185">Reference proteome</keyword>
<dbReference type="Proteomes" id="UP000198601">
    <property type="component" value="Unassembled WGS sequence"/>
</dbReference>
<organism evidence="2 3">
    <name type="scientific">Paenibacillus tianmuensis</name>
    <dbReference type="NCBI Taxonomy" id="624147"/>
    <lineage>
        <taxon>Bacteria</taxon>
        <taxon>Bacillati</taxon>
        <taxon>Bacillota</taxon>
        <taxon>Bacilli</taxon>
        <taxon>Bacillales</taxon>
        <taxon>Paenibacillaceae</taxon>
        <taxon>Paenibacillus</taxon>
    </lineage>
</organism>
<sequence>MLKKLFLSVVLSVSMLSVMPKALASQEVPKSDITQTQVQDTNNDEWMIQEARQPKISSSSTSAIYGVSSDPVEAKLLSDRYKKEFQFSVTLNPQFYSSSSYDTSKYTRLSTVPTSKSETYYDFYGVVNLYQSIYQSDVYVLEMQSNIAGRSYTKPCWYNPWQTCSEKASITRLHWSAWLDNANDSKATVMQWSPTGTIITSEDGQKIPVNINPSIRGINVGNIGTEFNVGKRETKIDSFAQGGSYETNWTKDGGIKDTVDLKATVAYHAPNYTSWRWIWVWDYTF</sequence>
<keyword evidence="1" id="KW-0732">Signal</keyword>
<evidence type="ECO:0000256" key="1">
    <source>
        <dbReference type="SAM" id="SignalP"/>
    </source>
</evidence>
<name>A0A1G4R0L5_9BACL</name>
<evidence type="ECO:0008006" key="4">
    <source>
        <dbReference type="Google" id="ProtNLM"/>
    </source>
</evidence>
<evidence type="ECO:0000313" key="2">
    <source>
        <dbReference type="EMBL" id="SCW50201.1"/>
    </source>
</evidence>
<dbReference type="STRING" id="624147.SAMN04487970_101063"/>
<dbReference type="RefSeq" id="WP_090670236.1">
    <property type="nucleotide sequence ID" value="NZ_FMTT01000010.1"/>
</dbReference>
<protein>
    <recommendedName>
        <fullName evidence="4">Toxin ETX/toxin MTX2</fullName>
    </recommendedName>
</protein>
<feature type="signal peptide" evidence="1">
    <location>
        <begin position="1"/>
        <end position="24"/>
    </location>
</feature>
<accession>A0A1G4R0L5</accession>
<dbReference type="EMBL" id="FMTT01000010">
    <property type="protein sequence ID" value="SCW50201.1"/>
    <property type="molecule type" value="Genomic_DNA"/>
</dbReference>
<evidence type="ECO:0000313" key="3">
    <source>
        <dbReference type="Proteomes" id="UP000198601"/>
    </source>
</evidence>
<reference evidence="3" key="1">
    <citation type="submission" date="2016-10" db="EMBL/GenBank/DDBJ databases">
        <authorList>
            <person name="Varghese N."/>
            <person name="Submissions S."/>
        </authorList>
    </citation>
    <scope>NUCLEOTIDE SEQUENCE [LARGE SCALE GENOMIC DNA]</scope>
    <source>
        <strain evidence="3">CGMCC 1.8946</strain>
    </source>
</reference>
<proteinExistence type="predicted"/>
<dbReference type="AlphaFoldDB" id="A0A1G4R0L5"/>
<feature type="chain" id="PRO_5011683036" description="Toxin ETX/toxin MTX2" evidence="1">
    <location>
        <begin position="25"/>
        <end position="285"/>
    </location>
</feature>
<gene>
    <name evidence="2" type="ORF">SAMN04487970_101063</name>
</gene>